<keyword evidence="3" id="KW-1185">Reference proteome</keyword>
<protein>
    <recommendedName>
        <fullName evidence="1">VOC domain-containing protein</fullName>
    </recommendedName>
</protein>
<evidence type="ECO:0000313" key="2">
    <source>
        <dbReference type="EMBL" id="RZS43283.1"/>
    </source>
</evidence>
<accession>A0A4V2EU44</accession>
<dbReference type="InterPro" id="IPR037523">
    <property type="entry name" value="VOC_core"/>
</dbReference>
<reference evidence="2 3" key="1">
    <citation type="submission" date="2019-02" db="EMBL/GenBank/DDBJ databases">
        <title>Genomic Encyclopedia of Type Strains, Phase IV (KMG-IV): sequencing the most valuable type-strain genomes for metagenomic binning, comparative biology and taxonomic classification.</title>
        <authorList>
            <person name="Goeker M."/>
        </authorList>
    </citation>
    <scope>NUCLEOTIDE SEQUENCE [LARGE SCALE GENOMIC DNA]</scope>
    <source>
        <strain evidence="2 3">DSM 101727</strain>
    </source>
</reference>
<dbReference type="PROSITE" id="PS51819">
    <property type="entry name" value="VOC"/>
    <property type="match status" value="1"/>
</dbReference>
<dbReference type="Proteomes" id="UP000294257">
    <property type="component" value="Unassembled WGS sequence"/>
</dbReference>
<dbReference type="InterPro" id="IPR053863">
    <property type="entry name" value="Glyoxy/Ble-like_N"/>
</dbReference>
<dbReference type="RefSeq" id="WP_130343154.1">
    <property type="nucleotide sequence ID" value="NZ_SGWQ01000002.1"/>
</dbReference>
<dbReference type="OrthoDB" id="9793039at2"/>
<dbReference type="InterPro" id="IPR052164">
    <property type="entry name" value="Anthracycline_SecMetBiosynth"/>
</dbReference>
<dbReference type="InterPro" id="IPR029068">
    <property type="entry name" value="Glyas_Bleomycin-R_OHBP_Dase"/>
</dbReference>
<sequence>MPRPVHFEIHATNPDRARTFYETVFGWAFVRLADNPYWLIQTGDGPGIDGALTPRLGVEPALDAPMAAFPLTIDVPDLDGFTNAVTIAGGLVVVTRSAVPAVGWLAYCRDTEGNLFGLMQTDIEAR</sequence>
<dbReference type="PANTHER" id="PTHR33993:SF2">
    <property type="entry name" value="VOC DOMAIN-CONTAINING PROTEIN"/>
    <property type="match status" value="1"/>
</dbReference>
<name>A0A4V2EU44_9PSEU</name>
<feature type="domain" description="VOC" evidence="1">
    <location>
        <begin position="3"/>
        <end position="121"/>
    </location>
</feature>
<organism evidence="2 3">
    <name type="scientific">Herbihabitans rhizosphaerae</name>
    <dbReference type="NCBI Taxonomy" id="1872711"/>
    <lineage>
        <taxon>Bacteria</taxon>
        <taxon>Bacillati</taxon>
        <taxon>Actinomycetota</taxon>
        <taxon>Actinomycetes</taxon>
        <taxon>Pseudonocardiales</taxon>
        <taxon>Pseudonocardiaceae</taxon>
        <taxon>Herbihabitans</taxon>
    </lineage>
</organism>
<dbReference type="Pfam" id="PF22677">
    <property type="entry name" value="Ble-like_N"/>
    <property type="match status" value="1"/>
</dbReference>
<gene>
    <name evidence="2" type="ORF">EV193_102262</name>
</gene>
<comment type="caution">
    <text evidence="2">The sequence shown here is derived from an EMBL/GenBank/DDBJ whole genome shotgun (WGS) entry which is preliminary data.</text>
</comment>
<dbReference type="Gene3D" id="3.10.180.10">
    <property type="entry name" value="2,3-Dihydroxybiphenyl 1,2-Dioxygenase, domain 1"/>
    <property type="match status" value="1"/>
</dbReference>
<evidence type="ECO:0000259" key="1">
    <source>
        <dbReference type="PROSITE" id="PS51819"/>
    </source>
</evidence>
<proteinExistence type="predicted"/>
<evidence type="ECO:0000313" key="3">
    <source>
        <dbReference type="Proteomes" id="UP000294257"/>
    </source>
</evidence>
<dbReference type="EMBL" id="SGWQ01000002">
    <property type="protein sequence ID" value="RZS43283.1"/>
    <property type="molecule type" value="Genomic_DNA"/>
</dbReference>
<dbReference type="SUPFAM" id="SSF54593">
    <property type="entry name" value="Glyoxalase/Bleomycin resistance protein/Dihydroxybiphenyl dioxygenase"/>
    <property type="match status" value="1"/>
</dbReference>
<dbReference type="AlphaFoldDB" id="A0A4V2EU44"/>
<dbReference type="PANTHER" id="PTHR33993">
    <property type="entry name" value="GLYOXALASE-RELATED"/>
    <property type="match status" value="1"/>
</dbReference>
<dbReference type="CDD" id="cd07247">
    <property type="entry name" value="SgaA_N_like"/>
    <property type="match status" value="1"/>
</dbReference>